<evidence type="ECO:0000313" key="13">
    <source>
        <dbReference type="EMBL" id="NGP75675.1"/>
    </source>
</evidence>
<dbReference type="GO" id="GO:0000287">
    <property type="term" value="F:magnesium ion binding"/>
    <property type="evidence" value="ECO:0007669"/>
    <property type="project" value="InterPro"/>
</dbReference>
<proteinExistence type="inferred from homology"/>
<dbReference type="GO" id="GO:0016301">
    <property type="term" value="F:kinase activity"/>
    <property type="evidence" value="ECO:0007669"/>
    <property type="project" value="UniProtKB-KW"/>
</dbReference>
<comment type="caution">
    <text evidence="13">The sequence shown here is derived from an EMBL/GenBank/DDBJ whole genome shotgun (WGS) entry which is preliminary data.</text>
</comment>
<dbReference type="EC" id="2.7.1.40" evidence="3"/>
<feature type="domain" description="Pyruvate kinase barrel" evidence="12">
    <location>
        <begin position="372"/>
        <end position="586"/>
    </location>
</feature>
<evidence type="ECO:0000313" key="14">
    <source>
        <dbReference type="Proteomes" id="UP000473278"/>
    </source>
</evidence>
<keyword evidence="7 13" id="KW-0418">Kinase</keyword>
<dbReference type="PANTHER" id="PTHR11817">
    <property type="entry name" value="PYRUVATE KINASE"/>
    <property type="match status" value="1"/>
</dbReference>
<evidence type="ECO:0000259" key="12">
    <source>
        <dbReference type="Pfam" id="PF00224"/>
    </source>
</evidence>
<keyword evidence="11 13" id="KW-0670">Pyruvate</keyword>
<evidence type="ECO:0000256" key="1">
    <source>
        <dbReference type="ARBA" id="ARBA00004997"/>
    </source>
</evidence>
<evidence type="ECO:0000256" key="4">
    <source>
        <dbReference type="ARBA" id="ARBA00022679"/>
    </source>
</evidence>
<sequence length="631" mass="70783">MKSPETTSYPSSDQIEKIFLEVLDLRSELVGAVDTFQYYLDEVDENHVESARNLLHYLAFRSKDLRPLQISLAAMGLSSLGRAESHVMATVDAVANVLFGLSRKVRQAPALNNSTIKFKKGEKLLSEHTESLLGPAREGRGVRVMVTMPSEAADNFGLVYNLLQEGMDCVRINCAHDNVEVWMKIVKNLRKAERELGKRCRIIMELPGPKLRTGPLNPGPQVIKVRPVRNEIGRVIRPAVIWLTSENITHFHPSPKCTRCVLQVPDPWLQYLNVGNKIKLIDARGSKRVLSVVDSKDHGCLVETNKTLYLTPQTVLRISGTEADKYQTHVENIPHSEIPIILKPGDQLILTRNQSPGHPAIYDDVGIELAPAKIGCTLPEALDHVEVGEMIWFNDGKIGGVIDRIEDEEIIIRIKQSREKGRKLRGDKGINLPDSYISLPSLTVDDLNYLDFIAEYADVVGLSFVNSARDVEMLQDRLEKYGDKQPAIMLKIETKQGFHNLPSILLTAMRSHCFGVMIARGDLAVECGFERMAEVQEEILWLCEAAHVPVIWATQVLESVAKKGTPSRAEITDAAMGHRAECVMLNKGPYILNAVRTLDDILSRMQAHQIKKSSMLRELRLAREFTSIKRY</sequence>
<keyword evidence="10" id="KW-0324">Glycolysis</keyword>
<evidence type="ECO:0000256" key="9">
    <source>
        <dbReference type="ARBA" id="ARBA00022842"/>
    </source>
</evidence>
<dbReference type="InterPro" id="IPR015813">
    <property type="entry name" value="Pyrv/PenolPyrv_kinase-like_dom"/>
</dbReference>
<dbReference type="GO" id="GO:0005524">
    <property type="term" value="F:ATP binding"/>
    <property type="evidence" value="ECO:0007669"/>
    <property type="project" value="UniProtKB-KW"/>
</dbReference>
<keyword evidence="4" id="KW-0808">Transferase</keyword>
<dbReference type="SUPFAM" id="SSF51621">
    <property type="entry name" value="Phosphoenolpyruvate/pyruvate domain"/>
    <property type="match status" value="1"/>
</dbReference>
<dbReference type="SUPFAM" id="SSF50800">
    <property type="entry name" value="PK beta-barrel domain-like"/>
    <property type="match status" value="1"/>
</dbReference>
<keyword evidence="6" id="KW-0547">Nucleotide-binding</keyword>
<dbReference type="GO" id="GO:0004743">
    <property type="term" value="F:pyruvate kinase activity"/>
    <property type="evidence" value="ECO:0007669"/>
    <property type="project" value="UniProtKB-EC"/>
</dbReference>
<dbReference type="NCBIfam" id="NF011314">
    <property type="entry name" value="PRK14725.1"/>
    <property type="match status" value="1"/>
</dbReference>
<dbReference type="EMBL" id="JAALLT010000001">
    <property type="protein sequence ID" value="NGP75675.1"/>
    <property type="molecule type" value="Genomic_DNA"/>
</dbReference>
<dbReference type="RefSeq" id="WP_165139190.1">
    <property type="nucleotide sequence ID" value="NZ_JAALLT010000001.1"/>
</dbReference>
<comment type="pathway">
    <text evidence="1">Carbohydrate degradation; glycolysis; pyruvate from D-glyceraldehyde 3-phosphate: step 5/5.</text>
</comment>
<evidence type="ECO:0000256" key="6">
    <source>
        <dbReference type="ARBA" id="ARBA00022741"/>
    </source>
</evidence>
<feature type="domain" description="Pyruvate kinase barrel" evidence="12">
    <location>
        <begin position="152"/>
        <end position="226"/>
    </location>
</feature>
<evidence type="ECO:0000256" key="7">
    <source>
        <dbReference type="ARBA" id="ARBA00022777"/>
    </source>
</evidence>
<gene>
    <name evidence="13" type="ORF">G3570_03465</name>
</gene>
<evidence type="ECO:0000256" key="3">
    <source>
        <dbReference type="ARBA" id="ARBA00012142"/>
    </source>
</evidence>
<comment type="similarity">
    <text evidence="2">Belongs to the pyruvate kinase family.</text>
</comment>
<dbReference type="GO" id="GO:0030955">
    <property type="term" value="F:potassium ion binding"/>
    <property type="evidence" value="ECO:0007669"/>
    <property type="project" value="InterPro"/>
</dbReference>
<evidence type="ECO:0000256" key="11">
    <source>
        <dbReference type="ARBA" id="ARBA00023317"/>
    </source>
</evidence>
<keyword evidence="5" id="KW-0479">Metal-binding</keyword>
<evidence type="ECO:0000256" key="5">
    <source>
        <dbReference type="ARBA" id="ARBA00022723"/>
    </source>
</evidence>
<dbReference type="Proteomes" id="UP000473278">
    <property type="component" value="Unassembled WGS sequence"/>
</dbReference>
<dbReference type="InterPro" id="IPR011037">
    <property type="entry name" value="Pyrv_Knase-like_insert_dom_sf"/>
</dbReference>
<dbReference type="Gene3D" id="3.20.20.60">
    <property type="entry name" value="Phosphoenolpyruvate-binding domains"/>
    <property type="match status" value="2"/>
</dbReference>
<organism evidence="13 14">
    <name type="scientific">Halalkalibaculum roseum</name>
    <dbReference type="NCBI Taxonomy" id="2709311"/>
    <lineage>
        <taxon>Bacteria</taxon>
        <taxon>Pseudomonadati</taxon>
        <taxon>Balneolota</taxon>
        <taxon>Balneolia</taxon>
        <taxon>Balneolales</taxon>
        <taxon>Balneolaceae</taxon>
        <taxon>Halalkalibaculum</taxon>
    </lineage>
</organism>
<reference evidence="13 14" key="1">
    <citation type="submission" date="2020-02" db="EMBL/GenBank/DDBJ databases">
        <title>Balneolaceae bacterium YR4-1, complete genome.</title>
        <authorList>
            <person name="Li Y."/>
            <person name="Wu S."/>
        </authorList>
    </citation>
    <scope>NUCLEOTIDE SEQUENCE [LARGE SCALE GENOMIC DNA]</scope>
    <source>
        <strain evidence="13 14">YR4-1</strain>
    </source>
</reference>
<dbReference type="UniPathway" id="UPA00109">
    <property type="reaction ID" value="UER00188"/>
</dbReference>
<dbReference type="Pfam" id="PF00224">
    <property type="entry name" value="PK"/>
    <property type="match status" value="2"/>
</dbReference>
<protein>
    <recommendedName>
        <fullName evidence="3">pyruvate kinase</fullName>
        <ecNumber evidence="3">2.7.1.40</ecNumber>
    </recommendedName>
</protein>
<dbReference type="InterPro" id="IPR040442">
    <property type="entry name" value="Pyrv_kinase-like_dom_sf"/>
</dbReference>
<evidence type="ECO:0000256" key="2">
    <source>
        <dbReference type="ARBA" id="ARBA00008663"/>
    </source>
</evidence>
<dbReference type="AlphaFoldDB" id="A0A6M1T0P6"/>
<evidence type="ECO:0000256" key="10">
    <source>
        <dbReference type="ARBA" id="ARBA00023152"/>
    </source>
</evidence>
<dbReference type="InterPro" id="IPR001697">
    <property type="entry name" value="Pyr_Knase"/>
</dbReference>
<keyword evidence="9" id="KW-0460">Magnesium</keyword>
<evidence type="ECO:0000256" key="8">
    <source>
        <dbReference type="ARBA" id="ARBA00022840"/>
    </source>
</evidence>
<keyword evidence="8" id="KW-0067">ATP-binding</keyword>
<keyword evidence="14" id="KW-1185">Reference proteome</keyword>
<accession>A0A6M1T0P6</accession>
<name>A0A6M1T0P6_9BACT</name>
<dbReference type="InterPro" id="IPR015793">
    <property type="entry name" value="Pyrv_Knase_brl"/>
</dbReference>